<keyword evidence="2" id="KW-0269">Exonuclease</keyword>
<name>A0A1I1H2L8_9ACTN</name>
<accession>A0A1I1H2L8</accession>
<dbReference type="STRING" id="910347.SAMN05421773_102231"/>
<dbReference type="OrthoDB" id="4133089at2"/>
<evidence type="ECO:0000259" key="1">
    <source>
        <dbReference type="Pfam" id="PF03372"/>
    </source>
</evidence>
<keyword evidence="2" id="KW-0255">Endonuclease</keyword>
<sequence length="292" mass="32087">MTTVVRFGSWNLCNGGIDPGGNETRRKSQITIAAQLGDQAKDKDGNGGELDLLAVQELTHWDERGWWRLHELADSLGMVPLDPVTSHIGNGRNHLAVLYRPGRVRVLSCQDVGRGAFHHGLARAHLAVEGQEFTVLATHLAWSDGDTRLREARWMTDNAGTFPGQPPRAVLLGDLNCLAQQDPEPDWTAVPPNMHPRYRTVHADGTFGPADRRALRVLLNSGWTDPQTTVRHPRKATVGYWYKNEPTPLHLDHALTAGGFRPLTYLTHDTPEARAASDHLPITLTAAIGATA</sequence>
<dbReference type="GO" id="GO:0004519">
    <property type="term" value="F:endonuclease activity"/>
    <property type="evidence" value="ECO:0007669"/>
    <property type="project" value="UniProtKB-KW"/>
</dbReference>
<organism evidence="2 3">
    <name type="scientific">Streptomyces aidingensis</name>
    <dbReference type="NCBI Taxonomy" id="910347"/>
    <lineage>
        <taxon>Bacteria</taxon>
        <taxon>Bacillati</taxon>
        <taxon>Actinomycetota</taxon>
        <taxon>Actinomycetes</taxon>
        <taxon>Kitasatosporales</taxon>
        <taxon>Streptomycetaceae</taxon>
        <taxon>Streptomyces</taxon>
    </lineage>
</organism>
<dbReference type="GO" id="GO:0004527">
    <property type="term" value="F:exonuclease activity"/>
    <property type="evidence" value="ECO:0007669"/>
    <property type="project" value="UniProtKB-KW"/>
</dbReference>
<dbReference type="EMBL" id="FOLM01000002">
    <property type="protein sequence ID" value="SFC18267.1"/>
    <property type="molecule type" value="Genomic_DNA"/>
</dbReference>
<gene>
    <name evidence="2" type="ORF">SAMN05421773_102231</name>
</gene>
<keyword evidence="2" id="KW-0378">Hydrolase</keyword>
<protein>
    <submittedName>
        <fullName evidence="2">Metal-dependent hydrolase, endonuclease/exonuclease/phosphatase family</fullName>
    </submittedName>
</protein>
<dbReference type="SUPFAM" id="SSF56219">
    <property type="entry name" value="DNase I-like"/>
    <property type="match status" value="1"/>
</dbReference>
<proteinExistence type="predicted"/>
<dbReference type="Pfam" id="PF03372">
    <property type="entry name" value="Exo_endo_phos"/>
    <property type="match status" value="1"/>
</dbReference>
<feature type="domain" description="Endonuclease/exonuclease/phosphatase" evidence="1">
    <location>
        <begin position="8"/>
        <end position="279"/>
    </location>
</feature>
<evidence type="ECO:0000313" key="2">
    <source>
        <dbReference type="EMBL" id="SFC18267.1"/>
    </source>
</evidence>
<dbReference type="Gene3D" id="3.60.10.10">
    <property type="entry name" value="Endonuclease/exonuclease/phosphatase"/>
    <property type="match status" value="1"/>
</dbReference>
<dbReference type="Proteomes" id="UP000199207">
    <property type="component" value="Unassembled WGS sequence"/>
</dbReference>
<reference evidence="2 3" key="1">
    <citation type="submission" date="2016-10" db="EMBL/GenBank/DDBJ databases">
        <authorList>
            <person name="de Groot N.N."/>
        </authorList>
    </citation>
    <scope>NUCLEOTIDE SEQUENCE [LARGE SCALE GENOMIC DNA]</scope>
    <source>
        <strain evidence="2 3">CGMCC 4.5739</strain>
    </source>
</reference>
<dbReference type="RefSeq" id="WP_093837544.1">
    <property type="nucleotide sequence ID" value="NZ_FOLM01000002.1"/>
</dbReference>
<keyword evidence="2" id="KW-0540">Nuclease</keyword>
<evidence type="ECO:0000313" key="3">
    <source>
        <dbReference type="Proteomes" id="UP000199207"/>
    </source>
</evidence>
<keyword evidence="3" id="KW-1185">Reference proteome</keyword>
<dbReference type="InterPro" id="IPR036691">
    <property type="entry name" value="Endo/exonu/phosph_ase_sf"/>
</dbReference>
<dbReference type="AlphaFoldDB" id="A0A1I1H2L8"/>
<dbReference type="InterPro" id="IPR005135">
    <property type="entry name" value="Endo/exonuclease/phosphatase"/>
</dbReference>